<gene>
    <name evidence="1" type="ORF">KOR34_15830</name>
</gene>
<organism evidence="1 2">
    <name type="scientific">Posidoniimonas corsicana</name>
    <dbReference type="NCBI Taxonomy" id="1938618"/>
    <lineage>
        <taxon>Bacteria</taxon>
        <taxon>Pseudomonadati</taxon>
        <taxon>Planctomycetota</taxon>
        <taxon>Planctomycetia</taxon>
        <taxon>Pirellulales</taxon>
        <taxon>Lacipirellulaceae</taxon>
        <taxon>Posidoniimonas</taxon>
    </lineage>
</organism>
<evidence type="ECO:0000313" key="2">
    <source>
        <dbReference type="Proteomes" id="UP000316714"/>
    </source>
</evidence>
<proteinExistence type="predicted"/>
<dbReference type="Pfam" id="PF13385">
    <property type="entry name" value="Laminin_G_3"/>
    <property type="match status" value="1"/>
</dbReference>
<accession>A0A5C5VDE2</accession>
<name>A0A5C5VDE2_9BACT</name>
<dbReference type="InterPro" id="IPR013320">
    <property type="entry name" value="ConA-like_dom_sf"/>
</dbReference>
<dbReference type="OrthoDB" id="292867at2"/>
<dbReference type="EMBL" id="SIHJ01000001">
    <property type="protein sequence ID" value="TWT36644.1"/>
    <property type="molecule type" value="Genomic_DNA"/>
</dbReference>
<dbReference type="Gene3D" id="2.60.120.200">
    <property type="match status" value="1"/>
</dbReference>
<dbReference type="Proteomes" id="UP000316714">
    <property type="component" value="Unassembled WGS sequence"/>
</dbReference>
<dbReference type="SUPFAM" id="SSF49899">
    <property type="entry name" value="Concanavalin A-like lectins/glucanases"/>
    <property type="match status" value="1"/>
</dbReference>
<protein>
    <submittedName>
        <fullName evidence="1">FecR protein</fullName>
    </submittedName>
</protein>
<comment type="caution">
    <text evidence="1">The sequence shown here is derived from an EMBL/GenBank/DDBJ whole genome shotgun (WGS) entry which is preliminary data.</text>
</comment>
<reference evidence="1 2" key="1">
    <citation type="submission" date="2019-02" db="EMBL/GenBank/DDBJ databases">
        <title>Deep-cultivation of Planctomycetes and their phenomic and genomic characterization uncovers novel biology.</title>
        <authorList>
            <person name="Wiegand S."/>
            <person name="Jogler M."/>
            <person name="Boedeker C."/>
            <person name="Pinto D."/>
            <person name="Vollmers J."/>
            <person name="Rivas-Marin E."/>
            <person name="Kohn T."/>
            <person name="Peeters S.H."/>
            <person name="Heuer A."/>
            <person name="Rast P."/>
            <person name="Oberbeckmann S."/>
            <person name="Bunk B."/>
            <person name="Jeske O."/>
            <person name="Meyerdierks A."/>
            <person name="Storesund J.E."/>
            <person name="Kallscheuer N."/>
            <person name="Luecker S."/>
            <person name="Lage O.M."/>
            <person name="Pohl T."/>
            <person name="Merkel B.J."/>
            <person name="Hornburger P."/>
            <person name="Mueller R.-W."/>
            <person name="Bruemmer F."/>
            <person name="Labrenz M."/>
            <person name="Spormann A.M."/>
            <person name="Op Den Camp H."/>
            <person name="Overmann J."/>
            <person name="Amann R."/>
            <person name="Jetten M.S.M."/>
            <person name="Mascher T."/>
            <person name="Medema M.H."/>
            <person name="Devos D.P."/>
            <person name="Kaster A.-K."/>
            <person name="Ovreas L."/>
            <person name="Rohde M."/>
            <person name="Galperin M.Y."/>
            <person name="Jogler C."/>
        </authorList>
    </citation>
    <scope>NUCLEOTIDE SEQUENCE [LARGE SCALE GENOMIC DNA]</scope>
    <source>
        <strain evidence="1 2">KOR34</strain>
    </source>
</reference>
<dbReference type="AlphaFoldDB" id="A0A5C5VDE2"/>
<evidence type="ECO:0000313" key="1">
    <source>
        <dbReference type="EMBL" id="TWT36644.1"/>
    </source>
</evidence>
<sequence length="576" mass="61836">MSESTRSEQRLRAIILKISAGDASSAESRELSKLFESPANAAHGSELLDQMAALSDAERSKSTLASETQFATPGGASCRPRRAGTWWDCASRYGWQAAAAAVLIVSHWAVAQLAIGTVAGANSSSPSGPPLAASHSASAFAATPQLVGMTACVWESETTAEPAVGNSLRLGEVLTLLEGIAELDFENAQGGSMRVRIEGPASVFLRADGKIGVRHGTVTADARPKGGEFSLETPAGAIQVLADASFGIRATEDSHEIHAFDGELIVTPGRGTLSTEGMRVSRGNALRLQLRFKEIVGAEHIAASPAAFASSRSMLSDRVRFGKAYQDIVLRSEPVVYLRFAQASRVVPNLGSAEGLDLHQVGEVHWRTATDQATVEFGLNPNPGCFVSQDYWPNEPLGSYSIEFWMKPSQYRNGSLVSLVGKDPQGTMYPHGLLVELGGPVVSADRGVPSSAIRFLHRNPLSLRGDVGTSCISSSNYRVRQWQHIAVTKDGQKMTLYLDGKVMAEAHELRNLPGQLRLVVGQIYPLDGSENYNTKGIRPYIGQVRELAAYERPLEASEIRARLRSARPDTKGLTET</sequence>
<keyword evidence="2" id="KW-1185">Reference proteome</keyword>